<accession>A0ACB9RXE0</accession>
<protein>
    <submittedName>
        <fullName evidence="1">Uncharacterized protein</fullName>
    </submittedName>
</protein>
<name>A0ACB9RXE0_9MYRT</name>
<evidence type="ECO:0000313" key="1">
    <source>
        <dbReference type="EMBL" id="KAI4382886.1"/>
    </source>
</evidence>
<dbReference type="Proteomes" id="UP001057402">
    <property type="component" value="Chromosome 3"/>
</dbReference>
<keyword evidence="2" id="KW-1185">Reference proteome</keyword>
<dbReference type="EMBL" id="CM042882">
    <property type="protein sequence ID" value="KAI4382886.1"/>
    <property type="molecule type" value="Genomic_DNA"/>
</dbReference>
<comment type="caution">
    <text evidence="1">The sequence shown here is derived from an EMBL/GenBank/DDBJ whole genome shotgun (WGS) entry which is preliminary data.</text>
</comment>
<proteinExistence type="predicted"/>
<sequence>MTSMVNVTVPEAEKAWLLRVTGMVVCVPQTKPSLGIWHDGSPLRSIFSMYLLQFILVNLITLALHFLLRPLRQTKLVCYFLAGIILSPNVMGRFKILGSMIFQVEHLMLSRTVGFLGVHYFLFLLAVKINFAPIRKNLGEGILITILNETATYLVIFGLSFVFKLPGIKKGFFHALLAAGLSVTRFPNVAQAFNELNILSSELGQLAVSCTVMHELIGWWWLVIGQYLFFPSLMGPNIAATIVVLMVFFLVIRPGIWSIIRRTPEGRAVKEGYIILILVGSLVLGLMTGLVNTMQMGLLIFGLMIPNGPPLGSTLDQKAELFITELLLPMFYVSVGFSIDIFLLKSEATIELVAIVMLAALAKLLATALSSYFLCDIPLHFSLLLGLMMNIKGPFDMLLLYHWILSEIIDRHAFTALALSNILLTAMVTPWIDIFYNPHKRLSAATGRNTTSFLNTPRNVELRVLCCIETEENVPSIISLLEALNPTKANTVCAYVVHLNELVGLAPPAMLPYYRKMRRMASKGSSSIMRAFENYSRNSLGVVSVRPYTVVAPYKSMHEYICRLALQEVIPLVIIPYQANQHTNTMEVTTMKIINSNVQTYSPCTIGVLVDKGIHLSHGSSLSLSAAVLFVSGNDDHEALAFGIRMTGRPNVRVTVIRIIVTHQEDKSDEDRAEKEADDLLINQFLHEKGKIETDTYQEISAENAGDVMQKLLGVDLSYDLIIVGRKRKNSLLAEDMMRDWSENPELGVLGDLISSDHFQASVLVMQHSGDINVPSQSESNESEGEHLLRTNS</sequence>
<organism evidence="1 2">
    <name type="scientific">Melastoma candidum</name>
    <dbReference type="NCBI Taxonomy" id="119954"/>
    <lineage>
        <taxon>Eukaryota</taxon>
        <taxon>Viridiplantae</taxon>
        <taxon>Streptophyta</taxon>
        <taxon>Embryophyta</taxon>
        <taxon>Tracheophyta</taxon>
        <taxon>Spermatophyta</taxon>
        <taxon>Magnoliopsida</taxon>
        <taxon>eudicotyledons</taxon>
        <taxon>Gunneridae</taxon>
        <taxon>Pentapetalae</taxon>
        <taxon>rosids</taxon>
        <taxon>malvids</taxon>
        <taxon>Myrtales</taxon>
        <taxon>Melastomataceae</taxon>
        <taxon>Melastomatoideae</taxon>
        <taxon>Melastomateae</taxon>
        <taxon>Melastoma</taxon>
    </lineage>
</organism>
<gene>
    <name evidence="1" type="ORF">MLD38_008788</name>
</gene>
<evidence type="ECO:0000313" key="2">
    <source>
        <dbReference type="Proteomes" id="UP001057402"/>
    </source>
</evidence>
<reference evidence="2" key="1">
    <citation type="journal article" date="2023" name="Front. Plant Sci.">
        <title>Chromosomal-level genome assembly of Melastoma candidum provides insights into trichome evolution.</title>
        <authorList>
            <person name="Zhong Y."/>
            <person name="Wu W."/>
            <person name="Sun C."/>
            <person name="Zou P."/>
            <person name="Liu Y."/>
            <person name="Dai S."/>
            <person name="Zhou R."/>
        </authorList>
    </citation>
    <scope>NUCLEOTIDE SEQUENCE [LARGE SCALE GENOMIC DNA]</scope>
</reference>